<dbReference type="InterPro" id="IPR039261">
    <property type="entry name" value="FNR_nucleotide-bd"/>
</dbReference>
<evidence type="ECO:0000256" key="1">
    <source>
        <dbReference type="ARBA" id="ARBA00001974"/>
    </source>
</evidence>
<dbReference type="SUPFAM" id="SSF52343">
    <property type="entry name" value="Ferredoxin reductase-like, C-terminal NADP-linked domain"/>
    <property type="match status" value="1"/>
</dbReference>
<keyword evidence="4" id="KW-0479">Metal-binding</keyword>
<dbReference type="EMBL" id="JAWMAJ010000077">
    <property type="protein sequence ID" value="MDV7218881.1"/>
    <property type="molecule type" value="Genomic_DNA"/>
</dbReference>
<dbReference type="InterPro" id="IPR036010">
    <property type="entry name" value="2Fe-2S_ferredoxin-like_sf"/>
</dbReference>
<dbReference type="InterPro" id="IPR017927">
    <property type="entry name" value="FAD-bd_FR_type"/>
</dbReference>
<comment type="cofactor">
    <cofactor evidence="1">
        <name>FAD</name>
        <dbReference type="ChEBI" id="CHEBI:57692"/>
    </cofactor>
</comment>
<dbReference type="PANTHER" id="PTHR47354">
    <property type="entry name" value="NADH OXIDOREDUCTASE HCR"/>
    <property type="match status" value="1"/>
</dbReference>
<dbReference type="InterPro" id="IPR012675">
    <property type="entry name" value="Beta-grasp_dom_sf"/>
</dbReference>
<dbReference type="Gene3D" id="3.40.50.80">
    <property type="entry name" value="Nucleotide-binding domain of ferredoxin-NADP reductase (FNR) module"/>
    <property type="match status" value="1"/>
</dbReference>
<dbReference type="RefSeq" id="WP_266865345.1">
    <property type="nucleotide sequence ID" value="NZ_JAPEMW010000001.1"/>
</dbReference>
<organism evidence="10 11">
    <name type="scientific">Streptomyces prunicolor</name>
    <dbReference type="NCBI Taxonomy" id="67348"/>
    <lineage>
        <taxon>Bacteria</taxon>
        <taxon>Bacillati</taxon>
        <taxon>Actinomycetota</taxon>
        <taxon>Actinomycetes</taxon>
        <taxon>Kitasatosporales</taxon>
        <taxon>Streptomycetaceae</taxon>
        <taxon>Streptomyces</taxon>
    </lineage>
</organism>
<feature type="domain" description="FAD-binding FR-type" evidence="9">
    <location>
        <begin position="4"/>
        <end position="103"/>
    </location>
</feature>
<keyword evidence="5 10" id="KW-0560">Oxidoreductase</keyword>
<keyword evidence="11" id="KW-1185">Reference proteome</keyword>
<comment type="caution">
    <text evidence="10">The sequence shown here is derived from an EMBL/GenBank/DDBJ whole genome shotgun (WGS) entry which is preliminary data.</text>
</comment>
<dbReference type="SUPFAM" id="SSF54292">
    <property type="entry name" value="2Fe-2S ferredoxin-like"/>
    <property type="match status" value="1"/>
</dbReference>
<dbReference type="Proteomes" id="UP001187346">
    <property type="component" value="Unassembled WGS sequence"/>
</dbReference>
<dbReference type="InterPro" id="IPR050415">
    <property type="entry name" value="MRET"/>
</dbReference>
<dbReference type="Gene3D" id="2.40.30.10">
    <property type="entry name" value="Translation factors"/>
    <property type="match status" value="1"/>
</dbReference>
<dbReference type="PROSITE" id="PS51384">
    <property type="entry name" value="FAD_FR"/>
    <property type="match status" value="1"/>
</dbReference>
<dbReference type="InterPro" id="IPR001041">
    <property type="entry name" value="2Fe-2S_ferredoxin-type"/>
</dbReference>
<keyword evidence="6" id="KW-0408">Iron</keyword>
<dbReference type="SUPFAM" id="SSF63380">
    <property type="entry name" value="Riboflavin synthase domain-like"/>
    <property type="match status" value="1"/>
</dbReference>
<reference evidence="10 11" key="1">
    <citation type="submission" date="2023-10" db="EMBL/GenBank/DDBJ databases">
        <title>Characterization of rhizosphere-enriched actinobacteria from wheat plants lab-grown on chernevaya soil.</title>
        <authorList>
            <person name="Tikhonova E.N."/>
            <person name="Konopkin A."/>
            <person name="Kravchenko I.K."/>
        </authorList>
    </citation>
    <scope>NUCLEOTIDE SEQUENCE [LARGE SCALE GENOMIC DNA]</scope>
    <source>
        <strain evidence="10 11">RR29</strain>
    </source>
</reference>
<dbReference type="PRINTS" id="PR00409">
    <property type="entry name" value="PHDIOXRDTASE"/>
</dbReference>
<dbReference type="PROSITE" id="PS00197">
    <property type="entry name" value="2FE2S_FER_1"/>
    <property type="match status" value="1"/>
</dbReference>
<dbReference type="EC" id="1.-.-.-" evidence="10"/>
<dbReference type="InterPro" id="IPR006058">
    <property type="entry name" value="2Fe2S_fd_BS"/>
</dbReference>
<dbReference type="PROSITE" id="PS51085">
    <property type="entry name" value="2FE2S_FER_2"/>
    <property type="match status" value="1"/>
</dbReference>
<evidence type="ECO:0000259" key="8">
    <source>
        <dbReference type="PROSITE" id="PS51085"/>
    </source>
</evidence>
<name>A0ABU4FE70_9ACTN</name>
<evidence type="ECO:0000256" key="5">
    <source>
        <dbReference type="ARBA" id="ARBA00023002"/>
    </source>
</evidence>
<proteinExistence type="predicted"/>
<dbReference type="CDD" id="cd00207">
    <property type="entry name" value="fer2"/>
    <property type="match status" value="1"/>
</dbReference>
<dbReference type="Pfam" id="PF00175">
    <property type="entry name" value="NAD_binding_1"/>
    <property type="match status" value="1"/>
</dbReference>
<evidence type="ECO:0000313" key="10">
    <source>
        <dbReference type="EMBL" id="MDV7218881.1"/>
    </source>
</evidence>
<dbReference type="PANTHER" id="PTHR47354:SF1">
    <property type="entry name" value="CARNITINE MONOOXYGENASE REDUCTASE SUBUNIT"/>
    <property type="match status" value="1"/>
</dbReference>
<keyword evidence="7" id="KW-0411">Iron-sulfur</keyword>
<accession>A0ABU4FE70</accession>
<dbReference type="GO" id="GO:0016491">
    <property type="term" value="F:oxidoreductase activity"/>
    <property type="evidence" value="ECO:0007669"/>
    <property type="project" value="UniProtKB-KW"/>
</dbReference>
<dbReference type="CDD" id="cd06185">
    <property type="entry name" value="PDR_like"/>
    <property type="match status" value="1"/>
</dbReference>
<gene>
    <name evidence="10" type="ORF">R5A26_23300</name>
</gene>
<sequence length="313" mass="34226">MATDSNFDLVVTEHWEAAPRVLAIEVKALGPEPLPAWSPGDHIEIETPYGLRHYSLCGYPGDERWRIAVLRESDGHASAWLHTEAAVGMTLRSSPPRSRFPLEDSPEYLFIAGGIGITPIMAMIDDADTRGVPWRLLYGAQDSQAFAFSERLRGFGDRVELWSVSERGLPLLERAVAEANADASIYACGPSGMLDALQVACTDAGRPLHLERFQAGTALIEEGDGSAFEIVLARSQMNLHVPADRSILDVVLEAGVDAPWSCREGFCGTCETAVLEGVPDHRDIILTDQERDANNRMCICVSRAHTTQLTLDL</sequence>
<dbReference type="Gene3D" id="3.10.20.30">
    <property type="match status" value="1"/>
</dbReference>
<evidence type="ECO:0000256" key="7">
    <source>
        <dbReference type="ARBA" id="ARBA00023014"/>
    </source>
</evidence>
<evidence type="ECO:0000259" key="9">
    <source>
        <dbReference type="PROSITE" id="PS51384"/>
    </source>
</evidence>
<keyword evidence="3" id="KW-0001">2Fe-2S</keyword>
<dbReference type="InterPro" id="IPR017938">
    <property type="entry name" value="Riboflavin_synthase-like_b-brl"/>
</dbReference>
<evidence type="ECO:0000256" key="4">
    <source>
        <dbReference type="ARBA" id="ARBA00022723"/>
    </source>
</evidence>
<protein>
    <submittedName>
        <fullName evidence="10">PDR/VanB family oxidoreductase</fullName>
        <ecNumber evidence="10">1.-.-.-</ecNumber>
    </submittedName>
</protein>
<evidence type="ECO:0000256" key="3">
    <source>
        <dbReference type="ARBA" id="ARBA00022714"/>
    </source>
</evidence>
<evidence type="ECO:0000256" key="2">
    <source>
        <dbReference type="ARBA" id="ARBA00022630"/>
    </source>
</evidence>
<feature type="domain" description="2Fe-2S ferredoxin-type" evidence="8">
    <location>
        <begin position="228"/>
        <end position="313"/>
    </location>
</feature>
<keyword evidence="2" id="KW-0285">Flavoprotein</keyword>
<evidence type="ECO:0000256" key="6">
    <source>
        <dbReference type="ARBA" id="ARBA00023004"/>
    </source>
</evidence>
<dbReference type="InterPro" id="IPR001433">
    <property type="entry name" value="OxRdtase_FAD/NAD-bd"/>
</dbReference>
<evidence type="ECO:0000313" key="11">
    <source>
        <dbReference type="Proteomes" id="UP001187346"/>
    </source>
</evidence>
<dbReference type="Pfam" id="PF00111">
    <property type="entry name" value="Fer2"/>
    <property type="match status" value="1"/>
</dbReference>